<dbReference type="InterPro" id="IPR024185">
    <property type="entry name" value="FTHF_cligase-like_sf"/>
</dbReference>
<feature type="binding site" evidence="4">
    <location>
        <begin position="7"/>
        <end position="11"/>
    </location>
    <ligand>
        <name>ATP</name>
        <dbReference type="ChEBI" id="CHEBI:30616"/>
    </ligand>
</feature>
<keyword evidence="7" id="KW-1185">Reference proteome</keyword>
<comment type="similarity">
    <text evidence="1 5">Belongs to the 5-formyltetrahydrofolate cyclo-ligase family.</text>
</comment>
<dbReference type="Gene3D" id="3.40.50.10420">
    <property type="entry name" value="NagB/RpiA/CoA transferase-like"/>
    <property type="match status" value="1"/>
</dbReference>
<protein>
    <recommendedName>
        <fullName evidence="5">5-formyltetrahydrofolate cyclo-ligase</fullName>
        <ecNumber evidence="5">6.3.3.2</ecNumber>
    </recommendedName>
</protein>
<evidence type="ECO:0000313" key="6">
    <source>
        <dbReference type="EMBL" id="TDM15541.1"/>
    </source>
</evidence>
<proteinExistence type="inferred from homology"/>
<dbReference type="PIRSF" id="PIRSF006806">
    <property type="entry name" value="FTHF_cligase"/>
    <property type="match status" value="1"/>
</dbReference>
<dbReference type="InterPro" id="IPR002698">
    <property type="entry name" value="FTHF_cligase"/>
</dbReference>
<dbReference type="PANTHER" id="PTHR23407:SF1">
    <property type="entry name" value="5-FORMYLTETRAHYDROFOLATE CYCLO-LIGASE"/>
    <property type="match status" value="1"/>
</dbReference>
<feature type="binding site" evidence="4">
    <location>
        <position position="50"/>
    </location>
    <ligand>
        <name>substrate</name>
    </ligand>
</feature>
<dbReference type="GO" id="GO:0009396">
    <property type="term" value="P:folic acid-containing compound biosynthetic process"/>
    <property type="evidence" value="ECO:0007669"/>
    <property type="project" value="TreeGrafter"/>
</dbReference>
<organism evidence="6 7">
    <name type="scientific">Macrococcus bovicus</name>
    <dbReference type="NCBI Taxonomy" id="69968"/>
    <lineage>
        <taxon>Bacteria</taxon>
        <taxon>Bacillati</taxon>
        <taxon>Bacillota</taxon>
        <taxon>Bacilli</taxon>
        <taxon>Bacillales</taxon>
        <taxon>Staphylococcaceae</taxon>
        <taxon>Macrococcus</taxon>
    </lineage>
</organism>
<gene>
    <name evidence="6" type="ORF">ERX55_01150</name>
</gene>
<feature type="binding site" evidence="4">
    <location>
        <begin position="131"/>
        <end position="139"/>
    </location>
    <ligand>
        <name>ATP</name>
        <dbReference type="ChEBI" id="CHEBI:30616"/>
    </ligand>
</feature>
<accession>A0A4R6C2Z2</accession>
<dbReference type="GO" id="GO:0046872">
    <property type="term" value="F:metal ion binding"/>
    <property type="evidence" value="ECO:0007669"/>
    <property type="project" value="UniProtKB-KW"/>
</dbReference>
<dbReference type="GO" id="GO:0005524">
    <property type="term" value="F:ATP binding"/>
    <property type="evidence" value="ECO:0007669"/>
    <property type="project" value="UniProtKB-KW"/>
</dbReference>
<evidence type="ECO:0000256" key="3">
    <source>
        <dbReference type="ARBA" id="ARBA00022840"/>
    </source>
</evidence>
<feature type="binding site" evidence="4">
    <location>
        <position position="55"/>
    </location>
    <ligand>
        <name>substrate</name>
    </ligand>
</feature>
<evidence type="ECO:0000256" key="2">
    <source>
        <dbReference type="ARBA" id="ARBA00022741"/>
    </source>
</evidence>
<comment type="catalytic activity">
    <reaction evidence="5">
        <text>(6S)-5-formyl-5,6,7,8-tetrahydrofolate + ATP = (6R)-5,10-methenyltetrahydrofolate + ADP + phosphate</text>
        <dbReference type="Rhea" id="RHEA:10488"/>
        <dbReference type="ChEBI" id="CHEBI:30616"/>
        <dbReference type="ChEBI" id="CHEBI:43474"/>
        <dbReference type="ChEBI" id="CHEBI:57455"/>
        <dbReference type="ChEBI" id="CHEBI:57457"/>
        <dbReference type="ChEBI" id="CHEBI:456216"/>
        <dbReference type="EC" id="6.3.3.2"/>
    </reaction>
</comment>
<keyword evidence="5" id="KW-0460">Magnesium</keyword>
<evidence type="ECO:0000256" key="1">
    <source>
        <dbReference type="ARBA" id="ARBA00010638"/>
    </source>
</evidence>
<reference evidence="6 7" key="1">
    <citation type="submission" date="2019-01" db="EMBL/GenBank/DDBJ databases">
        <title>Draft genome sequences of the type strains of six Macrococcus species.</title>
        <authorList>
            <person name="Mazhar S."/>
            <person name="Altermann E."/>
            <person name="Hill C."/>
            <person name="Mcauliffe O."/>
        </authorList>
    </citation>
    <scope>NUCLEOTIDE SEQUENCE [LARGE SCALE GENOMIC DNA]</scope>
    <source>
        <strain evidence="6 7">ATCC 51825</strain>
    </source>
</reference>
<dbReference type="OrthoDB" id="9801938at2"/>
<dbReference type="Pfam" id="PF01812">
    <property type="entry name" value="5-FTHF_cyc-lig"/>
    <property type="match status" value="1"/>
</dbReference>
<dbReference type="Proteomes" id="UP000294843">
    <property type="component" value="Unassembled WGS sequence"/>
</dbReference>
<evidence type="ECO:0000313" key="7">
    <source>
        <dbReference type="Proteomes" id="UP000294843"/>
    </source>
</evidence>
<dbReference type="NCBIfam" id="TIGR02727">
    <property type="entry name" value="MTHFS_bact"/>
    <property type="match status" value="1"/>
</dbReference>
<evidence type="ECO:0000256" key="4">
    <source>
        <dbReference type="PIRSR" id="PIRSR006806-1"/>
    </source>
</evidence>
<evidence type="ECO:0000256" key="5">
    <source>
        <dbReference type="RuleBase" id="RU361279"/>
    </source>
</evidence>
<name>A0A4R6C2Z2_9STAP</name>
<comment type="cofactor">
    <cofactor evidence="5">
        <name>Mg(2+)</name>
        <dbReference type="ChEBI" id="CHEBI:18420"/>
    </cofactor>
</comment>
<keyword evidence="2 4" id="KW-0547">Nucleotide-binding</keyword>
<sequence length="186" mass="21456">MTNKEIKKDIRRNVISYLKETDKYSAEIELLKSLFQSTEWQQADSIGVTLSMDHEVSTENIIRFALIENKKVYVPNCDYKNKTMDFVRFHSPSDLYKDEKGILAVKHPTEVNNEIDLLLVPGLAFNREGYRVGYGGGYYDRFLSSFKGQTASVILDAQLMKIPVDDFDQPVHKIITEKRIITGVRR</sequence>
<dbReference type="GO" id="GO:0030272">
    <property type="term" value="F:5-formyltetrahydrofolate cyclo-ligase activity"/>
    <property type="evidence" value="ECO:0007669"/>
    <property type="project" value="UniProtKB-EC"/>
</dbReference>
<dbReference type="EC" id="6.3.3.2" evidence="5"/>
<keyword evidence="3 4" id="KW-0067">ATP-binding</keyword>
<dbReference type="EMBL" id="SCWF01000001">
    <property type="protein sequence ID" value="TDM15541.1"/>
    <property type="molecule type" value="Genomic_DNA"/>
</dbReference>
<dbReference type="GO" id="GO:0035999">
    <property type="term" value="P:tetrahydrofolate interconversion"/>
    <property type="evidence" value="ECO:0007669"/>
    <property type="project" value="TreeGrafter"/>
</dbReference>
<keyword evidence="5" id="KW-0479">Metal-binding</keyword>
<dbReference type="SUPFAM" id="SSF100950">
    <property type="entry name" value="NagB/RpiA/CoA transferase-like"/>
    <property type="match status" value="1"/>
</dbReference>
<keyword evidence="6" id="KW-0436">Ligase</keyword>
<comment type="caution">
    <text evidence="6">The sequence shown here is derived from an EMBL/GenBank/DDBJ whole genome shotgun (WGS) entry which is preliminary data.</text>
</comment>
<dbReference type="AlphaFoldDB" id="A0A4R6C2Z2"/>
<dbReference type="InterPro" id="IPR037171">
    <property type="entry name" value="NagB/RpiA_transferase-like"/>
</dbReference>
<dbReference type="RefSeq" id="WP_133450746.1">
    <property type="nucleotide sequence ID" value="NZ_SCWF01000001.1"/>
</dbReference>
<dbReference type="PANTHER" id="PTHR23407">
    <property type="entry name" value="ATPASE INHIBITOR/5-FORMYLTETRAHYDROFOLATE CYCLO-LIGASE"/>
    <property type="match status" value="1"/>
</dbReference>